<evidence type="ECO:0000256" key="9">
    <source>
        <dbReference type="RuleBase" id="RU000461"/>
    </source>
</evidence>
<dbReference type="PANTHER" id="PTHR24291">
    <property type="entry name" value="CYTOCHROME P450 FAMILY 4"/>
    <property type="match status" value="1"/>
</dbReference>
<dbReference type="EMBL" id="BTRK01000004">
    <property type="protein sequence ID" value="GMR45237.1"/>
    <property type="molecule type" value="Genomic_DNA"/>
</dbReference>
<dbReference type="GO" id="GO:0020037">
    <property type="term" value="F:heme binding"/>
    <property type="evidence" value="ECO:0007669"/>
    <property type="project" value="InterPro"/>
</dbReference>
<dbReference type="GO" id="GO:0005789">
    <property type="term" value="C:endoplasmic reticulum membrane"/>
    <property type="evidence" value="ECO:0007669"/>
    <property type="project" value="UniProtKB-SubCell"/>
</dbReference>
<sequence length="274" mass="32109">MQPHLWFGPVRWISAWQKEHDDNVNIAHDFTTKVIEERMELLSRGEVDENKKAFLDMLILEKERSNLSMEDIREEVDTFMFAGQDTTSAALGWTVWCLANHSNVQQLAYEEIQDIFDNDVDRDCSKEDLARLTYLERCIKESLRLFPPVPFIARELGNDLQMGPYLLPREATLMISPYLVHRNESIYPNPERYDPERFLPENIAARHPYDFIPFSAGPRNCIGQRFAMNQLKISLSLLLRNFRFRSDRDFNSITILAKVVLKPREGINVIMENR</sequence>
<keyword evidence="4 8" id="KW-0349">Heme</keyword>
<name>A0AAN5HY08_9BILA</name>
<dbReference type="GO" id="GO:0016705">
    <property type="term" value="F:oxidoreductase activity, acting on paired donors, with incorporation or reduction of molecular oxygen"/>
    <property type="evidence" value="ECO:0007669"/>
    <property type="project" value="InterPro"/>
</dbReference>
<evidence type="ECO:0000256" key="8">
    <source>
        <dbReference type="PIRSR" id="PIRSR602403-1"/>
    </source>
</evidence>
<evidence type="ECO:0000256" key="7">
    <source>
        <dbReference type="ARBA" id="ARBA00023033"/>
    </source>
</evidence>
<dbReference type="InterPro" id="IPR001128">
    <property type="entry name" value="Cyt_P450"/>
</dbReference>
<dbReference type="Pfam" id="PF00067">
    <property type="entry name" value="p450"/>
    <property type="match status" value="1"/>
</dbReference>
<proteinExistence type="inferred from homology"/>
<evidence type="ECO:0000256" key="3">
    <source>
        <dbReference type="ARBA" id="ARBA00010617"/>
    </source>
</evidence>
<dbReference type="InterPro" id="IPR036396">
    <property type="entry name" value="Cyt_P450_sf"/>
</dbReference>
<evidence type="ECO:0000256" key="2">
    <source>
        <dbReference type="ARBA" id="ARBA00003690"/>
    </source>
</evidence>
<dbReference type="PANTHER" id="PTHR24291:SF130">
    <property type="entry name" value="CYTOCHROME P450 FAMILY"/>
    <property type="match status" value="1"/>
</dbReference>
<dbReference type="GO" id="GO:0005506">
    <property type="term" value="F:iron ion binding"/>
    <property type="evidence" value="ECO:0007669"/>
    <property type="project" value="InterPro"/>
</dbReference>
<keyword evidence="11" id="KW-1185">Reference proteome</keyword>
<dbReference type="InterPro" id="IPR050196">
    <property type="entry name" value="Cytochrome_P450_Monoox"/>
</dbReference>
<reference evidence="11" key="1">
    <citation type="submission" date="2022-10" db="EMBL/GenBank/DDBJ databases">
        <title>Genome assembly of Pristionchus species.</title>
        <authorList>
            <person name="Yoshida K."/>
            <person name="Sommer R.J."/>
        </authorList>
    </citation>
    <scope>NUCLEOTIDE SEQUENCE [LARGE SCALE GENOMIC DNA]</scope>
    <source>
        <strain evidence="11">RS5460</strain>
    </source>
</reference>
<comment type="cofactor">
    <cofactor evidence="1 8">
        <name>heme</name>
        <dbReference type="ChEBI" id="CHEBI:30413"/>
    </cofactor>
</comment>
<gene>
    <name evidence="10" type="ORF">PMAYCL1PPCAC_15432</name>
</gene>
<evidence type="ECO:0000313" key="11">
    <source>
        <dbReference type="Proteomes" id="UP001328107"/>
    </source>
</evidence>
<dbReference type="Gene3D" id="1.10.630.10">
    <property type="entry name" value="Cytochrome P450"/>
    <property type="match status" value="1"/>
</dbReference>
<evidence type="ECO:0000256" key="6">
    <source>
        <dbReference type="ARBA" id="ARBA00023004"/>
    </source>
</evidence>
<dbReference type="InterPro" id="IPR017972">
    <property type="entry name" value="Cyt_P450_CS"/>
</dbReference>
<dbReference type="PRINTS" id="PR00465">
    <property type="entry name" value="EP450IV"/>
</dbReference>
<evidence type="ECO:0000256" key="4">
    <source>
        <dbReference type="ARBA" id="ARBA00022617"/>
    </source>
</evidence>
<keyword evidence="6 8" id="KW-0408">Iron</keyword>
<evidence type="ECO:0000313" key="10">
    <source>
        <dbReference type="EMBL" id="GMR45237.1"/>
    </source>
</evidence>
<keyword evidence="7 9" id="KW-0503">Monooxygenase</keyword>
<dbReference type="SUPFAM" id="SSF48264">
    <property type="entry name" value="Cytochrome P450"/>
    <property type="match status" value="1"/>
</dbReference>
<evidence type="ECO:0000256" key="5">
    <source>
        <dbReference type="ARBA" id="ARBA00022723"/>
    </source>
</evidence>
<evidence type="ECO:0008006" key="12">
    <source>
        <dbReference type="Google" id="ProtNLM"/>
    </source>
</evidence>
<comment type="similarity">
    <text evidence="3 9">Belongs to the cytochrome P450 family.</text>
</comment>
<dbReference type="PRINTS" id="PR00385">
    <property type="entry name" value="P450"/>
</dbReference>
<dbReference type="GO" id="GO:0004497">
    <property type="term" value="F:monooxygenase activity"/>
    <property type="evidence" value="ECO:0007669"/>
    <property type="project" value="UniProtKB-KW"/>
</dbReference>
<evidence type="ECO:0000256" key="1">
    <source>
        <dbReference type="ARBA" id="ARBA00001971"/>
    </source>
</evidence>
<keyword evidence="9" id="KW-0560">Oxidoreductase</keyword>
<feature type="binding site" description="axial binding residue" evidence="8">
    <location>
        <position position="221"/>
    </location>
    <ligand>
        <name>heme</name>
        <dbReference type="ChEBI" id="CHEBI:30413"/>
    </ligand>
    <ligandPart>
        <name>Fe</name>
        <dbReference type="ChEBI" id="CHEBI:18248"/>
    </ligandPart>
</feature>
<dbReference type="PROSITE" id="PS00086">
    <property type="entry name" value="CYTOCHROME_P450"/>
    <property type="match status" value="1"/>
</dbReference>
<comment type="caution">
    <text evidence="10">The sequence shown here is derived from an EMBL/GenBank/DDBJ whole genome shotgun (WGS) entry which is preliminary data.</text>
</comment>
<organism evidence="10 11">
    <name type="scientific">Pristionchus mayeri</name>
    <dbReference type="NCBI Taxonomy" id="1317129"/>
    <lineage>
        <taxon>Eukaryota</taxon>
        <taxon>Metazoa</taxon>
        <taxon>Ecdysozoa</taxon>
        <taxon>Nematoda</taxon>
        <taxon>Chromadorea</taxon>
        <taxon>Rhabditida</taxon>
        <taxon>Rhabditina</taxon>
        <taxon>Diplogasteromorpha</taxon>
        <taxon>Diplogasteroidea</taxon>
        <taxon>Neodiplogasteridae</taxon>
        <taxon>Pristionchus</taxon>
    </lineage>
</organism>
<dbReference type="InterPro" id="IPR002403">
    <property type="entry name" value="Cyt_P450_E_grp-IV"/>
</dbReference>
<comment type="function">
    <text evidence="2">May be involved in the metabolism of insect hormones and in the breakdown of synthetic insecticides.</text>
</comment>
<dbReference type="AlphaFoldDB" id="A0AAN5HY08"/>
<protein>
    <recommendedName>
        <fullName evidence="12">Cytochrome P450</fullName>
    </recommendedName>
</protein>
<accession>A0AAN5HY08</accession>
<keyword evidence="5 8" id="KW-0479">Metal-binding</keyword>
<dbReference type="Proteomes" id="UP001328107">
    <property type="component" value="Unassembled WGS sequence"/>
</dbReference>